<proteinExistence type="predicted"/>
<comment type="caution">
    <text evidence="2">The sequence shown here is derived from an EMBL/GenBank/DDBJ whole genome shotgun (WGS) entry which is preliminary data.</text>
</comment>
<evidence type="ECO:0000259" key="1">
    <source>
        <dbReference type="PROSITE" id="PS50801"/>
    </source>
</evidence>
<protein>
    <submittedName>
        <fullName evidence="2">STAS domain-containing protein</fullName>
    </submittedName>
</protein>
<sequence>MQISRTDQDDTTTLALAGSLDAATAANTDTPFDAVLAEGRKQVTLELSGLEHIDNAGVAKIMGLYMHLKQRGGALHIAGIRDQPRAIFCLLRYDAVFPEIV</sequence>
<dbReference type="InterPro" id="IPR036513">
    <property type="entry name" value="STAS_dom_sf"/>
</dbReference>
<dbReference type="PROSITE" id="PS50801">
    <property type="entry name" value="STAS"/>
    <property type="match status" value="1"/>
</dbReference>
<accession>A0ABT5EA93</accession>
<dbReference type="EMBL" id="JAQNDL010000003">
    <property type="protein sequence ID" value="MDC0722368.1"/>
    <property type="molecule type" value="Genomic_DNA"/>
</dbReference>
<organism evidence="2 3">
    <name type="scientific">Nannocystis bainbridge</name>
    <dbReference type="NCBI Taxonomy" id="2995303"/>
    <lineage>
        <taxon>Bacteria</taxon>
        <taxon>Pseudomonadati</taxon>
        <taxon>Myxococcota</taxon>
        <taxon>Polyangia</taxon>
        <taxon>Nannocystales</taxon>
        <taxon>Nannocystaceae</taxon>
        <taxon>Nannocystis</taxon>
    </lineage>
</organism>
<dbReference type="Gene3D" id="3.30.750.24">
    <property type="entry name" value="STAS domain"/>
    <property type="match status" value="1"/>
</dbReference>
<dbReference type="CDD" id="cd07043">
    <property type="entry name" value="STAS_anti-anti-sigma_factors"/>
    <property type="match status" value="1"/>
</dbReference>
<dbReference type="Proteomes" id="UP001221686">
    <property type="component" value="Unassembled WGS sequence"/>
</dbReference>
<gene>
    <name evidence="2" type="ORF">POL25_36095</name>
</gene>
<evidence type="ECO:0000313" key="2">
    <source>
        <dbReference type="EMBL" id="MDC0722368.1"/>
    </source>
</evidence>
<name>A0ABT5EA93_9BACT</name>
<reference evidence="2 3" key="1">
    <citation type="submission" date="2022-11" db="EMBL/GenBank/DDBJ databases">
        <title>Minimal conservation of predation-associated metabolite biosynthetic gene clusters underscores biosynthetic potential of Myxococcota including descriptions for ten novel species: Archangium lansinium sp. nov., Myxococcus landrumus sp. nov., Nannocystis bai.</title>
        <authorList>
            <person name="Ahearne A."/>
            <person name="Stevens C."/>
            <person name="Dowd S."/>
        </authorList>
    </citation>
    <scope>NUCLEOTIDE SEQUENCE [LARGE SCALE GENOMIC DNA]</scope>
    <source>
        <strain evidence="2 3">BB15-2</strain>
    </source>
</reference>
<dbReference type="InterPro" id="IPR002645">
    <property type="entry name" value="STAS_dom"/>
</dbReference>
<feature type="domain" description="STAS" evidence="1">
    <location>
        <begin position="1"/>
        <end position="101"/>
    </location>
</feature>
<dbReference type="PANTHER" id="PTHR33495">
    <property type="entry name" value="ANTI-SIGMA FACTOR ANTAGONIST TM_1081-RELATED-RELATED"/>
    <property type="match status" value="1"/>
</dbReference>
<dbReference type="Pfam" id="PF01740">
    <property type="entry name" value="STAS"/>
    <property type="match status" value="1"/>
</dbReference>
<dbReference type="RefSeq" id="WP_272090899.1">
    <property type="nucleotide sequence ID" value="NZ_JAQNDL010000003.1"/>
</dbReference>
<evidence type="ECO:0000313" key="3">
    <source>
        <dbReference type="Proteomes" id="UP001221686"/>
    </source>
</evidence>
<dbReference type="SUPFAM" id="SSF52091">
    <property type="entry name" value="SpoIIaa-like"/>
    <property type="match status" value="1"/>
</dbReference>
<keyword evidence="3" id="KW-1185">Reference proteome</keyword>